<protein>
    <recommendedName>
        <fullName evidence="4">4-amino-4-deoxy-L-arabinose transferase</fullName>
    </recommendedName>
</protein>
<proteinExistence type="predicted"/>
<name>A0A0P9D5L3_9CHLR</name>
<reference evidence="2 3" key="1">
    <citation type="submission" date="2015-09" db="EMBL/GenBank/DDBJ databases">
        <title>Draft genome sequence of Kouleothrix aurantiaca JCM 19913.</title>
        <authorList>
            <person name="Hemp J."/>
        </authorList>
    </citation>
    <scope>NUCLEOTIDE SEQUENCE [LARGE SCALE GENOMIC DNA]</scope>
    <source>
        <strain evidence="2 3">COM-B</strain>
    </source>
</reference>
<dbReference type="Pfam" id="PF10823">
    <property type="entry name" value="DUF2568"/>
    <property type="match status" value="1"/>
</dbReference>
<dbReference type="InterPro" id="IPR021214">
    <property type="entry name" value="DUF2568"/>
</dbReference>
<keyword evidence="3" id="KW-1185">Reference proteome</keyword>
<accession>A0A0P9D5L3</accession>
<evidence type="ECO:0000256" key="1">
    <source>
        <dbReference type="SAM" id="Phobius"/>
    </source>
</evidence>
<feature type="transmembrane region" description="Helical" evidence="1">
    <location>
        <begin position="9"/>
        <end position="28"/>
    </location>
</feature>
<feature type="transmembrane region" description="Helical" evidence="1">
    <location>
        <begin position="67"/>
        <end position="85"/>
    </location>
</feature>
<evidence type="ECO:0000313" key="3">
    <source>
        <dbReference type="Proteomes" id="UP000050509"/>
    </source>
</evidence>
<dbReference type="Proteomes" id="UP000050509">
    <property type="component" value="Unassembled WGS sequence"/>
</dbReference>
<dbReference type="EMBL" id="LJCR01001381">
    <property type="protein sequence ID" value="KPV50459.1"/>
    <property type="molecule type" value="Genomic_DNA"/>
</dbReference>
<evidence type="ECO:0008006" key="4">
    <source>
        <dbReference type="Google" id="ProtNLM"/>
    </source>
</evidence>
<keyword evidence="1" id="KW-0812">Transmembrane</keyword>
<keyword evidence="1" id="KW-1133">Transmembrane helix</keyword>
<gene>
    <name evidence="2" type="ORF">SE17_26830</name>
</gene>
<keyword evidence="1" id="KW-0472">Membrane</keyword>
<evidence type="ECO:0000313" key="2">
    <source>
        <dbReference type="EMBL" id="KPV50459.1"/>
    </source>
</evidence>
<feature type="transmembrane region" description="Helical" evidence="1">
    <location>
        <begin position="91"/>
        <end position="111"/>
    </location>
</feature>
<organism evidence="2 3">
    <name type="scientific">Kouleothrix aurantiaca</name>
    <dbReference type="NCBI Taxonomy" id="186479"/>
    <lineage>
        <taxon>Bacteria</taxon>
        <taxon>Bacillati</taxon>
        <taxon>Chloroflexota</taxon>
        <taxon>Chloroflexia</taxon>
        <taxon>Chloroflexales</taxon>
        <taxon>Roseiflexineae</taxon>
        <taxon>Roseiflexaceae</taxon>
        <taxon>Kouleothrix</taxon>
    </lineage>
</organism>
<dbReference type="AlphaFoldDB" id="A0A0P9D5L3"/>
<sequence length="116" mass="12098">MSALKNVNLALRFVLELCALVALGYWGFATQPSLLLKWLLGIGAPLLAAVVWGVFGSPRASIPVRGLGQIALEALVFGSGALALVLAGHPLLGAILAGLLVINRVLIHFWGGDFSL</sequence>
<feature type="transmembrane region" description="Helical" evidence="1">
    <location>
        <begin position="34"/>
        <end position="55"/>
    </location>
</feature>
<comment type="caution">
    <text evidence="2">The sequence shown here is derived from an EMBL/GenBank/DDBJ whole genome shotgun (WGS) entry which is preliminary data.</text>
</comment>